<comment type="caution">
    <text evidence="1">The sequence shown here is derived from an EMBL/GenBank/DDBJ whole genome shotgun (WGS) entry which is preliminary data.</text>
</comment>
<organism evidence="1 2">
    <name type="scientific">Acidisphaera rubrifaciens HS-AP3</name>
    <dbReference type="NCBI Taxonomy" id="1231350"/>
    <lineage>
        <taxon>Bacteria</taxon>
        <taxon>Pseudomonadati</taxon>
        <taxon>Pseudomonadota</taxon>
        <taxon>Alphaproteobacteria</taxon>
        <taxon>Acetobacterales</taxon>
        <taxon>Acetobacteraceae</taxon>
        <taxon>Acidisphaera</taxon>
    </lineage>
</organism>
<dbReference type="RefSeq" id="WP_048860150.1">
    <property type="nucleotide sequence ID" value="NZ_BANB01000086.1"/>
</dbReference>
<dbReference type="Proteomes" id="UP000032680">
    <property type="component" value="Unassembled WGS sequence"/>
</dbReference>
<protein>
    <submittedName>
        <fullName evidence="1">Uncharacterized protein</fullName>
    </submittedName>
</protein>
<evidence type="ECO:0000313" key="1">
    <source>
        <dbReference type="EMBL" id="GAN76346.1"/>
    </source>
</evidence>
<accession>A0A0D6P4S6</accession>
<keyword evidence="2" id="KW-1185">Reference proteome</keyword>
<gene>
    <name evidence="1" type="ORF">Asru_0086_22</name>
</gene>
<dbReference type="EMBL" id="BANB01000086">
    <property type="protein sequence ID" value="GAN76346.1"/>
    <property type="molecule type" value="Genomic_DNA"/>
</dbReference>
<dbReference type="OrthoDB" id="7994013at2"/>
<dbReference type="AlphaFoldDB" id="A0A0D6P4S6"/>
<reference evidence="1 2" key="1">
    <citation type="submission" date="2012-11" db="EMBL/GenBank/DDBJ databases">
        <title>Whole genome sequence of Acidisphaera rubrifaciens HS-AP3.</title>
        <authorList>
            <person name="Azuma Y."/>
            <person name="Higashiura N."/>
            <person name="Hirakawa H."/>
            <person name="Matsushita K."/>
        </authorList>
    </citation>
    <scope>NUCLEOTIDE SEQUENCE [LARGE SCALE GENOMIC DNA]</scope>
    <source>
        <strain evidence="1 2">HS-AP3</strain>
    </source>
</reference>
<proteinExistence type="predicted"/>
<evidence type="ECO:0000313" key="2">
    <source>
        <dbReference type="Proteomes" id="UP000032680"/>
    </source>
</evidence>
<name>A0A0D6P4S6_9PROT</name>
<sequence length="639" mass="63791">MPTIDQLPAASASADSDELIVSQSGIARKVTRAQLLAGVQTSFAVGTGELLGNTSGSGVAEGIAIGGNLVLAGGTLSATASPFLVYELPTGTVPSATDLVPISQSDTDVAVPYGTFMSGLSALTTVNASHFTVTPTGSTSVLKMSDFAANTIQKSGAQMTGPLLLAADPALPLQAATMEYVGNTATAAAQAAASAAFANALPLAGGTVTGPVVVGPLTNPGPSNAAVAPLLITFSPTSDRGVGGYQGFSGQVIVANIFQNPDGTGSNFQSEGLSVQENVYSGANAATIGQVALGTHITRNPAKTAAGVIQSGVTAYPACWSIYGTAADMTGLPSSQSGPLACQEYDMQVNAIDDAGTRGGYAFNADNKTQVSAGGLPATVAQGFYSTGLNNCWVNTAYRVAGNHIQSALDARAVMDGITSNTTITANATGTLAHVANVVPYTMGSNQFGGTVSASNPITNVSIGANTYEITGYTLDGPGQISGTITLSSALQGTDGNAGTAVSRPFYAVMMRTGDRIGFDYGGNIQLFYDGTVGGVRLTTTFLATAVSTSSAAVEGPLTVTGGATVQNGISMSGGFLEPPSYTFATMPAASGAPANALIWVSDALKPGEASGAGSGVPACRNAAGTAWLRVGDYTMLAH</sequence>